<dbReference type="GO" id="GO:0006071">
    <property type="term" value="P:glycerol metabolic process"/>
    <property type="evidence" value="ECO:0007669"/>
    <property type="project" value="TreeGrafter"/>
</dbReference>
<evidence type="ECO:0000256" key="1">
    <source>
        <dbReference type="ARBA" id="ARBA00009156"/>
    </source>
</evidence>
<dbReference type="CDD" id="cd07777">
    <property type="entry name" value="ASKHA_NBD_FGGY_SHK"/>
    <property type="match status" value="1"/>
</dbReference>
<protein>
    <submittedName>
        <fullName evidence="5">Sedoheptulokinase</fullName>
    </submittedName>
</protein>
<evidence type="ECO:0000313" key="6">
    <source>
        <dbReference type="Proteomes" id="UP000314980"/>
    </source>
</evidence>
<dbReference type="InParanoid" id="A0A4W6ENI1"/>
<dbReference type="PANTHER" id="PTHR10196:SF67">
    <property type="entry name" value="SEDOHEPTULOKINASE"/>
    <property type="match status" value="1"/>
</dbReference>
<evidence type="ECO:0000256" key="2">
    <source>
        <dbReference type="ARBA" id="ARBA00022679"/>
    </source>
</evidence>
<dbReference type="InterPro" id="IPR043129">
    <property type="entry name" value="ATPase_NBD"/>
</dbReference>
<dbReference type="InterPro" id="IPR018484">
    <property type="entry name" value="FGGY_N"/>
</dbReference>
<dbReference type="Gene3D" id="3.30.420.40">
    <property type="match status" value="2"/>
</dbReference>
<dbReference type="Pfam" id="PF00370">
    <property type="entry name" value="FGGY_N"/>
    <property type="match status" value="2"/>
</dbReference>
<proteinExistence type="inferred from homology"/>
<keyword evidence="2" id="KW-0808">Transferase</keyword>
<dbReference type="STRING" id="8187.ENSLCAP00010040721"/>
<dbReference type="SUPFAM" id="SSF53067">
    <property type="entry name" value="Actin-like ATPase domain"/>
    <property type="match status" value="3"/>
</dbReference>
<name>A0A4W6ENI1_LATCA</name>
<dbReference type="GO" id="GO:0071222">
    <property type="term" value="P:cellular response to lipopolysaccharide"/>
    <property type="evidence" value="ECO:0007669"/>
    <property type="project" value="TreeGrafter"/>
</dbReference>
<dbReference type="Ensembl" id="ENSLCAT00010041693.1">
    <property type="protein sequence ID" value="ENSLCAP00010040721.1"/>
    <property type="gene ID" value="ENSLCAG00010019054.1"/>
</dbReference>
<comment type="similarity">
    <text evidence="1">Belongs to the FGGY kinase family.</text>
</comment>
<evidence type="ECO:0000313" key="5">
    <source>
        <dbReference type="Ensembl" id="ENSLCAP00010040721.1"/>
    </source>
</evidence>
<reference evidence="5" key="3">
    <citation type="submission" date="2025-09" db="UniProtKB">
        <authorList>
            <consortium name="Ensembl"/>
        </authorList>
    </citation>
    <scope>IDENTIFICATION</scope>
</reference>
<dbReference type="PANTHER" id="PTHR10196">
    <property type="entry name" value="SUGAR KINASE"/>
    <property type="match status" value="1"/>
</dbReference>
<dbReference type="FunCoup" id="A0A4W6ENI1">
    <property type="interactions" value="267"/>
</dbReference>
<dbReference type="GO" id="GO:0050277">
    <property type="term" value="F:sedoheptulokinase activity"/>
    <property type="evidence" value="ECO:0007669"/>
    <property type="project" value="TreeGrafter"/>
</dbReference>
<gene>
    <name evidence="5" type="primary">SHPK</name>
    <name evidence="5" type="synonym">shpk</name>
</gene>
<evidence type="ECO:0000256" key="3">
    <source>
        <dbReference type="ARBA" id="ARBA00022777"/>
    </source>
</evidence>
<dbReference type="AlphaFoldDB" id="A0A4W6ENI1"/>
<dbReference type="GO" id="GO:0005829">
    <property type="term" value="C:cytosol"/>
    <property type="evidence" value="ECO:0007669"/>
    <property type="project" value="TreeGrafter"/>
</dbReference>
<dbReference type="FunFam" id="3.30.420.40:FF:000111">
    <property type="entry name" value="Sedoheptulokinase"/>
    <property type="match status" value="1"/>
</dbReference>
<reference evidence="6" key="1">
    <citation type="submission" date="2015-09" db="EMBL/GenBank/DDBJ databases">
        <authorList>
            <person name="Sai Rama Sridatta P."/>
        </authorList>
    </citation>
    <scope>NUCLEOTIDE SEQUENCE [LARGE SCALE GENOMIC DNA]</scope>
</reference>
<organism evidence="5 6">
    <name type="scientific">Lates calcarifer</name>
    <name type="common">Barramundi</name>
    <name type="synonym">Holocentrus calcarifer</name>
    <dbReference type="NCBI Taxonomy" id="8187"/>
    <lineage>
        <taxon>Eukaryota</taxon>
        <taxon>Metazoa</taxon>
        <taxon>Chordata</taxon>
        <taxon>Craniata</taxon>
        <taxon>Vertebrata</taxon>
        <taxon>Euteleostomi</taxon>
        <taxon>Actinopterygii</taxon>
        <taxon>Neopterygii</taxon>
        <taxon>Teleostei</taxon>
        <taxon>Neoteleostei</taxon>
        <taxon>Acanthomorphata</taxon>
        <taxon>Carangaria</taxon>
        <taxon>Carangaria incertae sedis</taxon>
        <taxon>Centropomidae</taxon>
        <taxon>Lates</taxon>
    </lineage>
</organism>
<keyword evidence="6" id="KW-1185">Reference proteome</keyword>
<dbReference type="Proteomes" id="UP000314980">
    <property type="component" value="Unassembled WGS sequence"/>
</dbReference>
<dbReference type="GeneTree" id="ENSGT01000000214434"/>
<reference evidence="5" key="2">
    <citation type="submission" date="2025-08" db="UniProtKB">
        <authorList>
            <consortium name="Ensembl"/>
        </authorList>
    </citation>
    <scope>IDENTIFICATION</scope>
</reference>
<feature type="domain" description="Carbohydrate kinase FGGY N-terminal" evidence="4">
    <location>
        <begin position="184"/>
        <end position="282"/>
    </location>
</feature>
<accession>A0A4W6ENI1</accession>
<sequence length="491" mass="53493">MSTYILGLDLGTTSVKAVLFETDSRAVVATHALPTASDIINNSVTKAKEQDTLRIIDTLNRCVGLLPRDKLQHVNSIGLSGQMHGVLFWKAKSGCDWSNRDFFTARDTSQLITWQDGRCSSELLSSLPKPDSHLSVATGFGCATIFWYMKHRSAHTKNYPCRADCKTCFYDVKVKCKDVWFHCRPEFLEDFTVAGTIQDYVVSMLCGLDVCVMTPQNAASWGFFNTSSNQWNIDILRGAGFPLTLLPQCVPSGGLAGQTCSDWHGIPAGTPVGAALGDFQCSVYSCMSARTDAVLNISTSAQLTFAMPADFKPPHSPQLTSSISYFPYFDSLYLAVAASLNGGNVLATFVEMLTTWMKELNAELSDSCLYEKLIGCALNQETSDLRVSPTILGERHNPFCLGQVTNISASNLSLGHVTRALCSGVLDNITSMMPVEHLQQAGVSRIVGSGSALARNEVLRQEVERAFPQPVVYRQNADSAVGVAMVLCDRL</sequence>
<feature type="domain" description="Carbohydrate kinase FGGY N-terminal" evidence="4">
    <location>
        <begin position="4"/>
        <end position="92"/>
    </location>
</feature>
<keyword evidence="3" id="KW-0418">Kinase</keyword>
<evidence type="ECO:0000259" key="4">
    <source>
        <dbReference type="Pfam" id="PF00370"/>
    </source>
</evidence>